<name>A0A0W0F487_MONRR</name>
<dbReference type="PANTHER" id="PTHR24305">
    <property type="entry name" value="CYTOCHROME P450"/>
    <property type="match status" value="1"/>
</dbReference>
<dbReference type="PANTHER" id="PTHR24305:SF166">
    <property type="entry name" value="CYTOCHROME P450 12A4, MITOCHONDRIAL-RELATED"/>
    <property type="match status" value="1"/>
</dbReference>
<reference evidence="15 16" key="1">
    <citation type="submission" date="2015-12" db="EMBL/GenBank/DDBJ databases">
        <title>Draft genome sequence of Moniliophthora roreri, the causal agent of frosty pod rot of cacao.</title>
        <authorList>
            <person name="Aime M.C."/>
            <person name="Diaz-Valderrama J.R."/>
            <person name="Kijpornyongpan T."/>
            <person name="Phillips-Mora W."/>
        </authorList>
    </citation>
    <scope>NUCLEOTIDE SEQUENCE [LARGE SCALE GENOMIC DNA]</scope>
    <source>
        <strain evidence="15 16">MCA 2952</strain>
    </source>
</reference>
<dbReference type="InterPro" id="IPR002401">
    <property type="entry name" value="Cyt_P450_E_grp-I"/>
</dbReference>
<keyword evidence="6" id="KW-0812">Transmembrane</keyword>
<evidence type="ECO:0000256" key="9">
    <source>
        <dbReference type="ARBA" id="ARBA00023002"/>
    </source>
</evidence>
<dbReference type="InterPro" id="IPR036396">
    <property type="entry name" value="Cyt_P450_sf"/>
</dbReference>
<dbReference type="GO" id="GO:0020037">
    <property type="term" value="F:heme binding"/>
    <property type="evidence" value="ECO:0007669"/>
    <property type="project" value="InterPro"/>
</dbReference>
<evidence type="ECO:0000256" key="12">
    <source>
        <dbReference type="ARBA" id="ARBA00023136"/>
    </source>
</evidence>
<protein>
    <recommendedName>
        <fullName evidence="17">Cytochrome p450</fullName>
    </recommendedName>
</protein>
<evidence type="ECO:0000256" key="8">
    <source>
        <dbReference type="ARBA" id="ARBA00022989"/>
    </source>
</evidence>
<comment type="caution">
    <text evidence="15">The sequence shown here is derived from an EMBL/GenBank/DDBJ whole genome shotgun (WGS) entry which is preliminary data.</text>
</comment>
<dbReference type="PRINTS" id="PR00463">
    <property type="entry name" value="EP450I"/>
</dbReference>
<evidence type="ECO:0000256" key="5">
    <source>
        <dbReference type="ARBA" id="ARBA00022617"/>
    </source>
</evidence>
<dbReference type="AlphaFoldDB" id="A0A0W0F487"/>
<dbReference type="InterPro" id="IPR001128">
    <property type="entry name" value="Cyt_P450"/>
</dbReference>
<dbReference type="PROSITE" id="PS00086">
    <property type="entry name" value="CYTOCHROME_P450"/>
    <property type="match status" value="1"/>
</dbReference>
<evidence type="ECO:0000256" key="1">
    <source>
        <dbReference type="ARBA" id="ARBA00001971"/>
    </source>
</evidence>
<dbReference type="GO" id="GO:0016020">
    <property type="term" value="C:membrane"/>
    <property type="evidence" value="ECO:0007669"/>
    <property type="project" value="UniProtKB-SubCell"/>
</dbReference>
<dbReference type="GO" id="GO:0005506">
    <property type="term" value="F:iron ion binding"/>
    <property type="evidence" value="ECO:0007669"/>
    <property type="project" value="InterPro"/>
</dbReference>
<evidence type="ECO:0000256" key="13">
    <source>
        <dbReference type="PIRSR" id="PIRSR602401-1"/>
    </source>
</evidence>
<dbReference type="SUPFAM" id="SSF48264">
    <property type="entry name" value="Cytochrome P450"/>
    <property type="match status" value="1"/>
</dbReference>
<evidence type="ECO:0000256" key="14">
    <source>
        <dbReference type="RuleBase" id="RU000461"/>
    </source>
</evidence>
<evidence type="ECO:0000256" key="10">
    <source>
        <dbReference type="ARBA" id="ARBA00023004"/>
    </source>
</evidence>
<dbReference type="Gene3D" id="1.10.630.10">
    <property type="entry name" value="Cytochrome P450"/>
    <property type="match status" value="1"/>
</dbReference>
<evidence type="ECO:0000256" key="2">
    <source>
        <dbReference type="ARBA" id="ARBA00004370"/>
    </source>
</evidence>
<dbReference type="Proteomes" id="UP000054988">
    <property type="component" value="Unassembled WGS sequence"/>
</dbReference>
<organism evidence="15 16">
    <name type="scientific">Moniliophthora roreri</name>
    <name type="common">Frosty pod rot fungus</name>
    <name type="synonym">Monilia roreri</name>
    <dbReference type="NCBI Taxonomy" id="221103"/>
    <lineage>
        <taxon>Eukaryota</taxon>
        <taxon>Fungi</taxon>
        <taxon>Dikarya</taxon>
        <taxon>Basidiomycota</taxon>
        <taxon>Agaricomycotina</taxon>
        <taxon>Agaricomycetes</taxon>
        <taxon>Agaricomycetidae</taxon>
        <taxon>Agaricales</taxon>
        <taxon>Marasmiineae</taxon>
        <taxon>Marasmiaceae</taxon>
        <taxon>Moniliophthora</taxon>
    </lineage>
</organism>
<keyword evidence="7 13" id="KW-0479">Metal-binding</keyword>
<evidence type="ECO:0000313" key="16">
    <source>
        <dbReference type="Proteomes" id="UP000054988"/>
    </source>
</evidence>
<evidence type="ECO:0000256" key="7">
    <source>
        <dbReference type="ARBA" id="ARBA00022723"/>
    </source>
</evidence>
<comment type="similarity">
    <text evidence="4 14">Belongs to the cytochrome P450 family.</text>
</comment>
<dbReference type="InterPro" id="IPR050121">
    <property type="entry name" value="Cytochrome_P450_monoxygenase"/>
</dbReference>
<comment type="pathway">
    <text evidence="3">Secondary metabolite biosynthesis; terpenoid biosynthesis.</text>
</comment>
<comment type="subcellular location">
    <subcellularLocation>
        <location evidence="2">Membrane</location>
    </subcellularLocation>
</comment>
<evidence type="ECO:0008006" key="17">
    <source>
        <dbReference type="Google" id="ProtNLM"/>
    </source>
</evidence>
<dbReference type="Pfam" id="PF00067">
    <property type="entry name" value="p450"/>
    <property type="match status" value="1"/>
</dbReference>
<dbReference type="GO" id="GO:0016705">
    <property type="term" value="F:oxidoreductase activity, acting on paired donors, with incorporation or reduction of molecular oxygen"/>
    <property type="evidence" value="ECO:0007669"/>
    <property type="project" value="InterPro"/>
</dbReference>
<evidence type="ECO:0000256" key="6">
    <source>
        <dbReference type="ARBA" id="ARBA00022692"/>
    </source>
</evidence>
<dbReference type="InterPro" id="IPR017972">
    <property type="entry name" value="Cyt_P450_CS"/>
</dbReference>
<dbReference type="EMBL" id="LATX01002350">
    <property type="protein sequence ID" value="KTB31135.1"/>
    <property type="molecule type" value="Genomic_DNA"/>
</dbReference>
<evidence type="ECO:0000256" key="3">
    <source>
        <dbReference type="ARBA" id="ARBA00004721"/>
    </source>
</evidence>
<evidence type="ECO:0000256" key="4">
    <source>
        <dbReference type="ARBA" id="ARBA00010617"/>
    </source>
</evidence>
<dbReference type="eggNOG" id="KOG0157">
    <property type="taxonomic scope" value="Eukaryota"/>
</dbReference>
<proteinExistence type="inferred from homology"/>
<gene>
    <name evidence="15" type="ORF">WG66_16298</name>
</gene>
<keyword evidence="11 14" id="KW-0503">Monooxygenase</keyword>
<evidence type="ECO:0000313" key="15">
    <source>
        <dbReference type="EMBL" id="KTB31135.1"/>
    </source>
</evidence>
<feature type="binding site" description="axial binding residue" evidence="13">
    <location>
        <position position="484"/>
    </location>
    <ligand>
        <name>heme</name>
        <dbReference type="ChEBI" id="CHEBI:30413"/>
    </ligand>
    <ligandPart>
        <name>Fe</name>
        <dbReference type="ChEBI" id="CHEBI:18248"/>
    </ligandPart>
</feature>
<evidence type="ECO:0000256" key="11">
    <source>
        <dbReference type="ARBA" id="ARBA00023033"/>
    </source>
</evidence>
<dbReference type="PRINTS" id="PR00385">
    <property type="entry name" value="P450"/>
</dbReference>
<comment type="cofactor">
    <cofactor evidence="1 13">
        <name>heme</name>
        <dbReference type="ChEBI" id="CHEBI:30413"/>
    </cofactor>
</comment>
<sequence length="544" mass="60325">MMFTSQILIGLLCVCIYLFFRRQKKGYATPLTGPPSQSIIFGVSRYLNFPQVDSGEVFERWAKEYGSVYKIPNVLGGTKIIVCDPRAVKDFYTKETWTYVRTSLSKKLIETSFGRGLLWAEGESHKRQRKGLTPAFSNAAIRRLTSVFYDSAYKLKSHWDADLSNHPDGLVIDVQTWMNHISIDSVGIAGFSHDFGALDGKHSPVVAAFESLGSATPSGFSTIVFLLSLVFPILTNIPRERTRLFAQLTKSMTEIADVLLERTRKAGAEEKSIIGLLIKAESTNGELHMSQEEVLAQNVLLLAGYETTSTSLTWALIELAKNPEKQVRLRKELLGLAGSSDPTWDQLTGTDYPYLDAVVHETLRLHPPVAETSRMATQDDILPLSSPLTTADGQIVNSVAIPKGSNVSVPIRCINRAEAIWGPRAKEFLPERWIGFSEDESKHAGDFKIDWQKGAEAGEGIPPTVQEIHGHKHLLTFSDGPRTCLGKAFALAEFKAVLSVLIRNYSFSFDDPNTKVITQLAVLPRPKVEGCDGTQVPMRVRRVE</sequence>
<dbReference type="GO" id="GO:0004497">
    <property type="term" value="F:monooxygenase activity"/>
    <property type="evidence" value="ECO:0007669"/>
    <property type="project" value="UniProtKB-KW"/>
</dbReference>
<keyword evidence="5 13" id="KW-0349">Heme</keyword>
<keyword evidence="9 14" id="KW-0560">Oxidoreductase</keyword>
<keyword evidence="8" id="KW-1133">Transmembrane helix</keyword>
<keyword evidence="12" id="KW-0472">Membrane</keyword>
<keyword evidence="10 13" id="KW-0408">Iron</keyword>
<accession>A0A0W0F487</accession>